<evidence type="ECO:0000313" key="1">
    <source>
        <dbReference type="EMBL" id="EXZ30791.1"/>
    </source>
</evidence>
<name>A0A016AR79_BACFG</name>
<dbReference type="Proteomes" id="UP000022082">
    <property type="component" value="Unassembled WGS sequence"/>
</dbReference>
<comment type="caution">
    <text evidence="1">The sequence shown here is derived from an EMBL/GenBank/DDBJ whole genome shotgun (WGS) entry which is preliminary data.</text>
</comment>
<dbReference type="EMBL" id="JGDJ01000116">
    <property type="protein sequence ID" value="EXZ30791.1"/>
    <property type="molecule type" value="Genomic_DNA"/>
</dbReference>
<gene>
    <name evidence="1" type="ORF">M136_5464</name>
</gene>
<proteinExistence type="predicted"/>
<dbReference type="AlphaFoldDB" id="A0A016AR79"/>
<organism evidence="1 2">
    <name type="scientific">Bacteroides fragilis str. S36L11</name>
    <dbReference type="NCBI Taxonomy" id="1339327"/>
    <lineage>
        <taxon>Bacteria</taxon>
        <taxon>Pseudomonadati</taxon>
        <taxon>Bacteroidota</taxon>
        <taxon>Bacteroidia</taxon>
        <taxon>Bacteroidales</taxon>
        <taxon>Bacteroidaceae</taxon>
        <taxon>Bacteroides</taxon>
    </lineage>
</organism>
<accession>A0A016AR79</accession>
<evidence type="ECO:0000313" key="2">
    <source>
        <dbReference type="Proteomes" id="UP000022082"/>
    </source>
</evidence>
<protein>
    <submittedName>
        <fullName evidence="1">Uncharacterized protein</fullName>
    </submittedName>
</protein>
<dbReference type="RefSeq" id="WP_155270603.1">
    <property type="nucleotide sequence ID" value="NZ_JGDJ01000116.1"/>
</dbReference>
<sequence length="50" mass="5925">MKYEVSKKGSSVTFKFETYEQAADFCYMYVMSMHVKGDRFPELSIREISE</sequence>
<reference evidence="1 2" key="1">
    <citation type="submission" date="2014-02" db="EMBL/GenBank/DDBJ databases">
        <authorList>
            <person name="Sears C."/>
            <person name="Carroll K."/>
            <person name="Sack B.R."/>
            <person name="Qadri F."/>
            <person name="Myers L.L."/>
            <person name="Chung G.-T."/>
            <person name="Escheverria P."/>
            <person name="Fraser C.M."/>
            <person name="Sadzewicz L."/>
            <person name="Shefchek K.A."/>
            <person name="Tallon L."/>
            <person name="Das S.P."/>
            <person name="Daugherty S."/>
            <person name="Mongodin E.F."/>
        </authorList>
    </citation>
    <scope>NUCLEOTIDE SEQUENCE [LARGE SCALE GENOMIC DNA]</scope>
    <source>
        <strain evidence="1 2">S36L11</strain>
    </source>
</reference>